<proteinExistence type="predicted"/>
<comment type="caution">
    <text evidence="1">The sequence shown here is derived from an EMBL/GenBank/DDBJ whole genome shotgun (WGS) entry which is preliminary data.</text>
</comment>
<dbReference type="AlphaFoldDB" id="G7DVS5"/>
<protein>
    <submittedName>
        <fullName evidence="1">Uncharacterized protein</fullName>
    </submittedName>
</protein>
<name>G7DVS5_MIXOS</name>
<sequence length="202" mass="21634">MGQAEALNVISAFAASLRTAIAKAEGMPRGTQLPVMQSISWPQEPLAKITRQHAWLVNEVQEQILNSLGPGMHIVSTSARGGGPFVGSGIAINYIDDAGKETYHGGSLSEPKETNIDVAELKAVLKTLTIVLDGELKAPTVSWTLFSESRAVLTALHNIFKELEHSDQGPSLAAHFICGAKYREVATDSRMVDQLAESAIRG</sequence>
<dbReference type="EMBL" id="BABT02000046">
    <property type="protein sequence ID" value="GAA94685.1"/>
    <property type="molecule type" value="Genomic_DNA"/>
</dbReference>
<evidence type="ECO:0000313" key="2">
    <source>
        <dbReference type="Proteomes" id="UP000009131"/>
    </source>
</evidence>
<keyword evidence="2" id="KW-1185">Reference proteome</keyword>
<gene>
    <name evidence="1" type="primary">Mo01338</name>
    <name evidence="1" type="ORF">E5Q_01338</name>
</gene>
<dbReference type="RefSeq" id="XP_014568200.1">
    <property type="nucleotide sequence ID" value="XM_014712714.1"/>
</dbReference>
<reference evidence="1 2" key="2">
    <citation type="journal article" date="2012" name="Open Biol.">
        <title>Characteristics of nucleosomes and linker DNA regions on the genome of the basidiomycete Mixia osmundae revealed by mono- and dinucleosome mapping.</title>
        <authorList>
            <person name="Nishida H."/>
            <person name="Kondo S."/>
            <person name="Matsumoto T."/>
            <person name="Suzuki Y."/>
            <person name="Yoshikawa H."/>
            <person name="Taylor T.D."/>
            <person name="Sugiyama J."/>
        </authorList>
    </citation>
    <scope>NUCLEOTIDE SEQUENCE [LARGE SCALE GENOMIC DNA]</scope>
    <source>
        <strain evidence="2">CBS 9802 / IAM 14324 / JCM 22182 / KY 12970</strain>
    </source>
</reference>
<organism evidence="1 2">
    <name type="scientific">Mixia osmundae (strain CBS 9802 / IAM 14324 / JCM 22182 / KY 12970)</name>
    <dbReference type="NCBI Taxonomy" id="764103"/>
    <lineage>
        <taxon>Eukaryota</taxon>
        <taxon>Fungi</taxon>
        <taxon>Dikarya</taxon>
        <taxon>Basidiomycota</taxon>
        <taxon>Pucciniomycotina</taxon>
        <taxon>Mixiomycetes</taxon>
        <taxon>Mixiales</taxon>
        <taxon>Mixiaceae</taxon>
        <taxon>Mixia</taxon>
    </lineage>
</organism>
<evidence type="ECO:0000313" key="1">
    <source>
        <dbReference type="EMBL" id="GAA94685.1"/>
    </source>
</evidence>
<accession>G7DVS5</accession>
<dbReference type="InParanoid" id="G7DVS5"/>
<dbReference type="Proteomes" id="UP000009131">
    <property type="component" value="Unassembled WGS sequence"/>
</dbReference>
<reference evidence="1 2" key="1">
    <citation type="journal article" date="2011" name="J. Gen. Appl. Microbiol.">
        <title>Draft genome sequencing of the enigmatic basidiomycete Mixia osmundae.</title>
        <authorList>
            <person name="Nishida H."/>
            <person name="Nagatsuka Y."/>
            <person name="Sugiyama J."/>
        </authorList>
    </citation>
    <scope>NUCLEOTIDE SEQUENCE [LARGE SCALE GENOMIC DNA]</scope>
    <source>
        <strain evidence="2">CBS 9802 / IAM 14324 / JCM 22182 / KY 12970</strain>
    </source>
</reference>
<dbReference type="HOGENOM" id="CLU_1354926_0_0_1"/>